<evidence type="ECO:0000313" key="2">
    <source>
        <dbReference type="EMBL" id="MBB6126844.1"/>
    </source>
</evidence>
<dbReference type="EMBL" id="JACHCB010000006">
    <property type="protein sequence ID" value="MBB6110135.1"/>
    <property type="molecule type" value="Genomic_DNA"/>
</dbReference>
<accession>A0A1N7BL60</accession>
<dbReference type="AlphaFoldDB" id="A0A1N7BL60"/>
<dbReference type="EMBL" id="JACHCA010000002">
    <property type="protein sequence ID" value="MBB6126844.1"/>
    <property type="molecule type" value="Genomic_DNA"/>
</dbReference>
<evidence type="ECO:0000313" key="1">
    <source>
        <dbReference type="EMBL" id="MBB6110135.1"/>
    </source>
</evidence>
<name>A0A1N7BL60_9SPHI</name>
<organism evidence="2 4">
    <name type="scientific">Mucilaginibacter lappiensis</name>
    <dbReference type="NCBI Taxonomy" id="354630"/>
    <lineage>
        <taxon>Bacteria</taxon>
        <taxon>Pseudomonadati</taxon>
        <taxon>Bacteroidota</taxon>
        <taxon>Sphingobacteriia</taxon>
        <taxon>Sphingobacteriales</taxon>
        <taxon>Sphingobacteriaceae</taxon>
        <taxon>Mucilaginibacter</taxon>
    </lineage>
</organism>
<gene>
    <name evidence="2" type="ORF">HDF22_000949</name>
    <name evidence="1" type="ORF">HDF23_002891</name>
</gene>
<evidence type="ECO:0000313" key="3">
    <source>
        <dbReference type="Proteomes" id="UP000541583"/>
    </source>
</evidence>
<comment type="caution">
    <text evidence="2">The sequence shown here is derived from an EMBL/GenBank/DDBJ whole genome shotgun (WGS) entry which is preliminary data.</text>
</comment>
<reference evidence="3 4" key="1">
    <citation type="submission" date="2020-08" db="EMBL/GenBank/DDBJ databases">
        <title>Genomic Encyclopedia of Type Strains, Phase IV (KMG-V): Genome sequencing to study the core and pangenomes of soil and plant-associated prokaryotes.</title>
        <authorList>
            <person name="Whitman W."/>
        </authorList>
    </citation>
    <scope>NUCLEOTIDE SEQUENCE [LARGE SCALE GENOMIC DNA]</scope>
    <source>
        <strain evidence="1 3">ANJLi2</strain>
        <strain evidence="2 4">MP601</strain>
    </source>
</reference>
<sequence length="47" mass="5112">MKKLIIITVATLFTGIVSSCQKVNVRTELIGTHSFTNGFKRDLGSAD</sequence>
<protein>
    <submittedName>
        <fullName evidence="2">Uncharacterized protein</fullName>
    </submittedName>
</protein>
<proteinExistence type="predicted"/>
<dbReference type="STRING" id="354630.SAMN05421821_10858"/>
<dbReference type="Proteomes" id="UP000548326">
    <property type="component" value="Unassembled WGS sequence"/>
</dbReference>
<dbReference type="PROSITE" id="PS51257">
    <property type="entry name" value="PROKAR_LIPOPROTEIN"/>
    <property type="match status" value="1"/>
</dbReference>
<evidence type="ECO:0000313" key="4">
    <source>
        <dbReference type="Proteomes" id="UP000548326"/>
    </source>
</evidence>
<dbReference type="RefSeq" id="WP_175614119.1">
    <property type="nucleotide sequence ID" value="NZ_FTMG01000008.1"/>
</dbReference>
<keyword evidence="3" id="KW-1185">Reference proteome</keyword>
<dbReference type="Proteomes" id="UP000541583">
    <property type="component" value="Unassembled WGS sequence"/>
</dbReference>